<feature type="compositionally biased region" description="Polar residues" evidence="1">
    <location>
        <begin position="46"/>
        <end position="55"/>
    </location>
</feature>
<gene>
    <name evidence="2" type="primary">Necator_chrIV.g16323</name>
    <name evidence="2" type="ORF">RB195_003027</name>
</gene>
<dbReference type="EMBL" id="JAVFWL010000004">
    <property type="protein sequence ID" value="KAK6751391.1"/>
    <property type="molecule type" value="Genomic_DNA"/>
</dbReference>
<sequence>MSNVRSAALRENRRESEDIEQRFARQMANADREQRRCQSENDNQRSARLLSNAQRGQRRRQNEGSEQCSARRPANAERQRRQRQNEPDEQRAERLCNDSERHIRRDAAPGMTGLALRSRITDVNYLGALENRCSNCGALHFAFQVKRQHPNIFSDCCDRGRFNLNLFEEFSEQLKQLFARDRAAPTDVTHRQRNFLENIRNFNSALAMALMGAQVHTISGRGPYCHRIHDQICH</sequence>
<accession>A0ABR1DPJ6</accession>
<feature type="compositionally biased region" description="Basic and acidic residues" evidence="1">
    <location>
        <begin position="74"/>
        <end position="99"/>
    </location>
</feature>
<feature type="region of interest" description="Disordered" evidence="1">
    <location>
        <begin position="1"/>
        <end position="20"/>
    </location>
</feature>
<comment type="caution">
    <text evidence="2">The sequence shown here is derived from an EMBL/GenBank/DDBJ whole genome shotgun (WGS) entry which is preliminary data.</text>
</comment>
<keyword evidence="3" id="KW-1185">Reference proteome</keyword>
<proteinExistence type="predicted"/>
<feature type="compositionally biased region" description="Basic and acidic residues" evidence="1">
    <location>
        <begin position="8"/>
        <end position="20"/>
    </location>
</feature>
<feature type="region of interest" description="Disordered" evidence="1">
    <location>
        <begin position="25"/>
        <end position="99"/>
    </location>
</feature>
<evidence type="ECO:0000256" key="1">
    <source>
        <dbReference type="SAM" id="MobiDB-lite"/>
    </source>
</evidence>
<dbReference type="Proteomes" id="UP001303046">
    <property type="component" value="Unassembled WGS sequence"/>
</dbReference>
<name>A0ABR1DPJ6_NECAM</name>
<evidence type="ECO:0008006" key="4">
    <source>
        <dbReference type="Google" id="ProtNLM"/>
    </source>
</evidence>
<feature type="compositionally biased region" description="Basic and acidic residues" evidence="1">
    <location>
        <begin position="30"/>
        <end position="45"/>
    </location>
</feature>
<evidence type="ECO:0000313" key="3">
    <source>
        <dbReference type="Proteomes" id="UP001303046"/>
    </source>
</evidence>
<organism evidence="2 3">
    <name type="scientific">Necator americanus</name>
    <name type="common">Human hookworm</name>
    <dbReference type="NCBI Taxonomy" id="51031"/>
    <lineage>
        <taxon>Eukaryota</taxon>
        <taxon>Metazoa</taxon>
        <taxon>Ecdysozoa</taxon>
        <taxon>Nematoda</taxon>
        <taxon>Chromadorea</taxon>
        <taxon>Rhabditida</taxon>
        <taxon>Rhabditina</taxon>
        <taxon>Rhabditomorpha</taxon>
        <taxon>Strongyloidea</taxon>
        <taxon>Ancylostomatidae</taxon>
        <taxon>Bunostominae</taxon>
        <taxon>Necator</taxon>
    </lineage>
</organism>
<protein>
    <recommendedName>
        <fullName evidence="4">Helitron helicase-like domain-containing protein</fullName>
    </recommendedName>
</protein>
<reference evidence="2 3" key="1">
    <citation type="submission" date="2023-08" db="EMBL/GenBank/DDBJ databases">
        <title>A Necator americanus chromosomal reference genome.</title>
        <authorList>
            <person name="Ilik V."/>
            <person name="Petrzelkova K.J."/>
            <person name="Pardy F."/>
            <person name="Fuh T."/>
            <person name="Niatou-Singa F.S."/>
            <person name="Gouil Q."/>
            <person name="Baker L."/>
            <person name="Ritchie M.E."/>
            <person name="Jex A.R."/>
            <person name="Gazzola D."/>
            <person name="Li H."/>
            <person name="Toshio Fujiwara R."/>
            <person name="Zhan B."/>
            <person name="Aroian R.V."/>
            <person name="Pafco B."/>
            <person name="Schwarz E.M."/>
        </authorList>
    </citation>
    <scope>NUCLEOTIDE SEQUENCE [LARGE SCALE GENOMIC DNA]</scope>
    <source>
        <strain evidence="2 3">Aroian</strain>
        <tissue evidence="2">Whole animal</tissue>
    </source>
</reference>
<evidence type="ECO:0000313" key="2">
    <source>
        <dbReference type="EMBL" id="KAK6751391.1"/>
    </source>
</evidence>